<dbReference type="EMBL" id="BK015135">
    <property type="protein sequence ID" value="DAD92433.1"/>
    <property type="molecule type" value="Genomic_DNA"/>
</dbReference>
<sequence>MNVMRRLLLWGRSGLNVIRLCRIMCLRIVVIWLI</sequence>
<proteinExistence type="predicted"/>
<name>A0A8S5NCS6_9VIRU</name>
<protein>
    <submittedName>
        <fullName evidence="1">Uncharacterized protein</fullName>
    </submittedName>
</protein>
<evidence type="ECO:0000313" key="1">
    <source>
        <dbReference type="EMBL" id="DAD92433.1"/>
    </source>
</evidence>
<organism evidence="1">
    <name type="scientific">virus sp. ctSf81</name>
    <dbReference type="NCBI Taxonomy" id="2826803"/>
    <lineage>
        <taxon>Viruses</taxon>
    </lineage>
</organism>
<accession>A0A8S5NCS6</accession>
<reference evidence="1" key="1">
    <citation type="journal article" date="2021" name="Proc. Natl. Acad. Sci. U.S.A.">
        <title>A Catalog of Tens of Thousands of Viruses from Human Metagenomes Reveals Hidden Associations with Chronic Diseases.</title>
        <authorList>
            <person name="Tisza M.J."/>
            <person name="Buck C.B."/>
        </authorList>
    </citation>
    <scope>NUCLEOTIDE SEQUENCE</scope>
    <source>
        <strain evidence="1">CtSf81</strain>
    </source>
</reference>